<proteinExistence type="inferred from homology"/>
<reference evidence="15" key="1">
    <citation type="journal article" date="2016" name="Nature">
        <title>The genome of the seagrass Zostera marina reveals angiosperm adaptation to the sea.</title>
        <authorList>
            <person name="Olsen J.L."/>
            <person name="Rouze P."/>
            <person name="Verhelst B."/>
            <person name="Lin Y.-C."/>
            <person name="Bayer T."/>
            <person name="Collen J."/>
            <person name="Dattolo E."/>
            <person name="De Paoli E."/>
            <person name="Dittami S."/>
            <person name="Maumus F."/>
            <person name="Michel G."/>
            <person name="Kersting A."/>
            <person name="Lauritano C."/>
            <person name="Lohaus R."/>
            <person name="Toepel M."/>
            <person name="Tonon T."/>
            <person name="Vanneste K."/>
            <person name="Amirebrahimi M."/>
            <person name="Brakel J."/>
            <person name="Bostroem C."/>
            <person name="Chovatia M."/>
            <person name="Grimwood J."/>
            <person name="Jenkins J.W."/>
            <person name="Jueterbock A."/>
            <person name="Mraz A."/>
            <person name="Stam W.T."/>
            <person name="Tice H."/>
            <person name="Bornberg-Bauer E."/>
            <person name="Green P.J."/>
            <person name="Pearson G.A."/>
            <person name="Procaccini G."/>
            <person name="Duarte C.M."/>
            <person name="Schmutz J."/>
            <person name="Reusch T.B.H."/>
            <person name="Van de Peer Y."/>
        </authorList>
    </citation>
    <scope>NUCLEOTIDE SEQUENCE [LARGE SCALE GENOMIC DNA]</scope>
    <source>
        <strain evidence="15">cv. Finnish</strain>
    </source>
</reference>
<dbReference type="InterPro" id="IPR001932">
    <property type="entry name" value="PPM-type_phosphatase-like_dom"/>
</dbReference>
<evidence type="ECO:0000313" key="14">
    <source>
        <dbReference type="EMBL" id="KMZ58730.1"/>
    </source>
</evidence>
<evidence type="ECO:0000256" key="6">
    <source>
        <dbReference type="ARBA" id="ARBA00022801"/>
    </source>
</evidence>
<comment type="cofactor">
    <cofactor evidence="2">
        <name>Mg(2+)</name>
        <dbReference type="ChEBI" id="CHEBI:18420"/>
    </cofactor>
</comment>
<dbReference type="EMBL" id="LFYR01001898">
    <property type="protein sequence ID" value="KMZ58730.1"/>
    <property type="molecule type" value="Genomic_DNA"/>
</dbReference>
<sequence>MGSCLSSHSSRGSTSRLGLNRKKHGKGSQNDRKKSNKTNGASWSSSIRKEEHLHKIPGRFFINGSSNHASMFTQQGKKGTNQDAMLVWENFGMREDTVFCGIFDGHGPYGHLVSKRVRDSLPLKLNSYIELACGDDSRRNSLSTLGSMNSEETLAVCCDEEPNGSLDSNEREKHPEIFTLLKESFLKAFRVMDKELRFHSQINSFCSGSTAVALIKQGQDLIIGNVGDSRAILATRDEANNSLTAVQLTVDLKPNLPKEEERIKRCKGRVFSLQDEPDVARVWLPNNNSPGLAMARAFGDFCLKDFGLISVPEMSYRRITEKDEFIVLATDGVWDVLSNMDVVEVVSSAPSRASTARILVEFAVRAWSYKYPTSKVDDCAVVCFFLNADPSDSVASYSDARASDLSEHLENGNCREDSSGGLVSLERSATVRNSFEPILSEEEGNRTPRDMMESNLSTMVGSEWSALEGVSRVNTLLALPRFVDVEEHHKSDMNLQN</sequence>
<dbReference type="CDD" id="cd00143">
    <property type="entry name" value="PP2Cc"/>
    <property type="match status" value="1"/>
</dbReference>
<feature type="region of interest" description="Disordered" evidence="12">
    <location>
        <begin position="1"/>
        <end position="48"/>
    </location>
</feature>
<dbReference type="Proteomes" id="UP000036987">
    <property type="component" value="Unassembled WGS sequence"/>
</dbReference>
<comment type="similarity">
    <text evidence="3">Belongs to the PP2C family.</text>
</comment>
<comment type="catalytic activity">
    <reaction evidence="11">
        <text>O-phospho-L-threonyl-[protein] + H2O = L-threonyl-[protein] + phosphate</text>
        <dbReference type="Rhea" id="RHEA:47004"/>
        <dbReference type="Rhea" id="RHEA-COMP:11060"/>
        <dbReference type="Rhea" id="RHEA-COMP:11605"/>
        <dbReference type="ChEBI" id="CHEBI:15377"/>
        <dbReference type="ChEBI" id="CHEBI:30013"/>
        <dbReference type="ChEBI" id="CHEBI:43474"/>
        <dbReference type="ChEBI" id="CHEBI:61977"/>
        <dbReference type="EC" id="3.1.3.16"/>
    </reaction>
</comment>
<dbReference type="GO" id="GO:0004722">
    <property type="term" value="F:protein serine/threonine phosphatase activity"/>
    <property type="evidence" value="ECO:0000318"/>
    <property type="project" value="GO_Central"/>
</dbReference>
<keyword evidence="5" id="KW-0479">Metal-binding</keyword>
<dbReference type="GO" id="GO:0046872">
    <property type="term" value="F:metal ion binding"/>
    <property type="evidence" value="ECO:0007669"/>
    <property type="project" value="UniProtKB-KW"/>
</dbReference>
<keyword evidence="9" id="KW-0464">Manganese</keyword>
<keyword evidence="6" id="KW-0378">Hydrolase</keyword>
<evidence type="ECO:0000259" key="13">
    <source>
        <dbReference type="PROSITE" id="PS51746"/>
    </source>
</evidence>
<evidence type="ECO:0000256" key="11">
    <source>
        <dbReference type="ARBA" id="ARBA00048336"/>
    </source>
</evidence>
<feature type="compositionally biased region" description="Polar residues" evidence="12">
    <location>
        <begin position="37"/>
        <end position="46"/>
    </location>
</feature>
<name>A0A0K9NRX9_ZOSMR</name>
<dbReference type="PROSITE" id="PS51746">
    <property type="entry name" value="PPM_2"/>
    <property type="match status" value="1"/>
</dbReference>
<evidence type="ECO:0000256" key="12">
    <source>
        <dbReference type="SAM" id="MobiDB-lite"/>
    </source>
</evidence>
<keyword evidence="7" id="KW-0460">Magnesium</keyword>
<keyword evidence="8" id="KW-0904">Protein phosphatase</keyword>
<dbReference type="STRING" id="29655.A0A0K9NRX9"/>
<dbReference type="SUPFAM" id="SSF81606">
    <property type="entry name" value="PP2C-like"/>
    <property type="match status" value="1"/>
</dbReference>
<dbReference type="InterPro" id="IPR036457">
    <property type="entry name" value="PPM-type-like_dom_sf"/>
</dbReference>
<evidence type="ECO:0000256" key="3">
    <source>
        <dbReference type="ARBA" id="ARBA00006702"/>
    </source>
</evidence>
<gene>
    <name evidence="14" type="ORF">ZOSMA_74G00730</name>
</gene>
<dbReference type="Pfam" id="PF00481">
    <property type="entry name" value="PP2C"/>
    <property type="match status" value="1"/>
</dbReference>
<feature type="domain" description="PPM-type phosphatase" evidence="13">
    <location>
        <begin position="68"/>
        <end position="386"/>
    </location>
</feature>
<dbReference type="AlphaFoldDB" id="A0A0K9NRX9"/>
<accession>A0A0K9NRX9</accession>
<dbReference type="PANTHER" id="PTHR47992">
    <property type="entry name" value="PROTEIN PHOSPHATASE"/>
    <property type="match status" value="1"/>
</dbReference>
<evidence type="ECO:0000256" key="8">
    <source>
        <dbReference type="ARBA" id="ARBA00022912"/>
    </source>
</evidence>
<organism evidence="14 15">
    <name type="scientific">Zostera marina</name>
    <name type="common">Eelgrass</name>
    <dbReference type="NCBI Taxonomy" id="29655"/>
    <lineage>
        <taxon>Eukaryota</taxon>
        <taxon>Viridiplantae</taxon>
        <taxon>Streptophyta</taxon>
        <taxon>Embryophyta</taxon>
        <taxon>Tracheophyta</taxon>
        <taxon>Spermatophyta</taxon>
        <taxon>Magnoliopsida</taxon>
        <taxon>Liliopsida</taxon>
        <taxon>Zosteraceae</taxon>
        <taxon>Zostera</taxon>
    </lineage>
</organism>
<dbReference type="EC" id="3.1.3.16" evidence="4"/>
<dbReference type="SMART" id="SM00332">
    <property type="entry name" value="PP2Cc"/>
    <property type="match status" value="1"/>
</dbReference>
<evidence type="ECO:0000256" key="5">
    <source>
        <dbReference type="ARBA" id="ARBA00022723"/>
    </source>
</evidence>
<dbReference type="InterPro" id="IPR015655">
    <property type="entry name" value="PP2C"/>
</dbReference>
<evidence type="ECO:0000313" key="15">
    <source>
        <dbReference type="Proteomes" id="UP000036987"/>
    </source>
</evidence>
<comment type="caution">
    <text evidence="14">The sequence shown here is derived from an EMBL/GenBank/DDBJ whole genome shotgun (WGS) entry which is preliminary data.</text>
</comment>
<dbReference type="Gene3D" id="3.60.40.10">
    <property type="entry name" value="PPM-type phosphatase domain"/>
    <property type="match status" value="1"/>
</dbReference>
<keyword evidence="15" id="KW-1185">Reference proteome</keyword>
<evidence type="ECO:0000256" key="2">
    <source>
        <dbReference type="ARBA" id="ARBA00001946"/>
    </source>
</evidence>
<feature type="compositionally biased region" description="Low complexity" evidence="12">
    <location>
        <begin position="1"/>
        <end position="18"/>
    </location>
</feature>
<protein>
    <recommendedName>
        <fullName evidence="4">protein-serine/threonine phosphatase</fullName>
        <ecNumber evidence="4">3.1.3.16</ecNumber>
    </recommendedName>
</protein>
<evidence type="ECO:0000256" key="7">
    <source>
        <dbReference type="ARBA" id="ARBA00022842"/>
    </source>
</evidence>
<comment type="catalytic activity">
    <reaction evidence="10">
        <text>O-phospho-L-seryl-[protein] + H2O = L-seryl-[protein] + phosphate</text>
        <dbReference type="Rhea" id="RHEA:20629"/>
        <dbReference type="Rhea" id="RHEA-COMP:9863"/>
        <dbReference type="Rhea" id="RHEA-COMP:11604"/>
        <dbReference type="ChEBI" id="CHEBI:15377"/>
        <dbReference type="ChEBI" id="CHEBI:29999"/>
        <dbReference type="ChEBI" id="CHEBI:43474"/>
        <dbReference type="ChEBI" id="CHEBI:83421"/>
        <dbReference type="EC" id="3.1.3.16"/>
    </reaction>
</comment>
<dbReference type="GO" id="GO:1902531">
    <property type="term" value="P:regulation of intracellular signal transduction"/>
    <property type="evidence" value="ECO:0000318"/>
    <property type="project" value="GO_Central"/>
</dbReference>
<evidence type="ECO:0000256" key="4">
    <source>
        <dbReference type="ARBA" id="ARBA00013081"/>
    </source>
</evidence>
<dbReference type="OrthoDB" id="10264738at2759"/>
<comment type="cofactor">
    <cofactor evidence="1">
        <name>Mn(2+)</name>
        <dbReference type="ChEBI" id="CHEBI:29035"/>
    </cofactor>
</comment>
<dbReference type="OMA" id="LENGNCR"/>
<dbReference type="FunFam" id="3.60.40.10:FF:000024">
    <property type="entry name" value="probable protein phosphatase 2C 33"/>
    <property type="match status" value="1"/>
</dbReference>
<evidence type="ECO:0000256" key="9">
    <source>
        <dbReference type="ARBA" id="ARBA00023211"/>
    </source>
</evidence>
<evidence type="ECO:0000256" key="10">
    <source>
        <dbReference type="ARBA" id="ARBA00047761"/>
    </source>
</evidence>
<evidence type="ECO:0000256" key="1">
    <source>
        <dbReference type="ARBA" id="ARBA00001936"/>
    </source>
</evidence>